<keyword evidence="3" id="KW-0813">Transport</keyword>
<protein>
    <recommendedName>
        <fullName evidence="15">Mitochondrial potassium channel ATP-binding subunit</fullName>
    </recommendedName>
    <alternativeName>
        <fullName evidence="17">ATP-binding cassette sub-family B member 8, mitochondrial</fullName>
    </alternativeName>
    <alternativeName>
        <fullName evidence="16">Mitochondrial sulfonylurea-receptor</fullName>
    </alternativeName>
</protein>
<comment type="similarity">
    <text evidence="2">Belongs to the ABC transporter superfamily. ABCB family. Multidrug resistance exporter (TC 3.A.1.201) subfamily.</text>
</comment>
<name>A0A8S1GSJ2_9PELO</name>
<evidence type="ECO:0000256" key="2">
    <source>
        <dbReference type="ARBA" id="ARBA00007577"/>
    </source>
</evidence>
<dbReference type="SMART" id="SM00382">
    <property type="entry name" value="AAA"/>
    <property type="match status" value="1"/>
</dbReference>
<keyword evidence="7" id="KW-0999">Mitochondrion inner membrane</keyword>
<evidence type="ECO:0000256" key="6">
    <source>
        <dbReference type="ARBA" id="ARBA00022741"/>
    </source>
</evidence>
<evidence type="ECO:0000313" key="22">
    <source>
        <dbReference type="Proteomes" id="UP000835052"/>
    </source>
</evidence>
<dbReference type="SUPFAM" id="SSF90123">
    <property type="entry name" value="ABC transporter transmembrane region"/>
    <property type="match status" value="1"/>
</dbReference>
<evidence type="ECO:0000256" key="14">
    <source>
        <dbReference type="ARBA" id="ARBA00023136"/>
    </source>
</evidence>
<keyword evidence="14 18" id="KW-0472">Membrane</keyword>
<dbReference type="PROSITE" id="PS50929">
    <property type="entry name" value="ABC_TM1F"/>
    <property type="match status" value="1"/>
</dbReference>
<dbReference type="PANTHER" id="PTHR43394">
    <property type="entry name" value="ATP-DEPENDENT PERMEASE MDL1, MITOCHONDRIAL"/>
    <property type="match status" value="1"/>
</dbReference>
<dbReference type="PROSITE" id="PS50893">
    <property type="entry name" value="ABC_TRANSPORTER_2"/>
    <property type="match status" value="1"/>
</dbReference>
<reference evidence="21" key="1">
    <citation type="submission" date="2020-10" db="EMBL/GenBank/DDBJ databases">
        <authorList>
            <person name="Kikuchi T."/>
        </authorList>
    </citation>
    <scope>NUCLEOTIDE SEQUENCE</scope>
    <source>
        <strain evidence="21">NKZ352</strain>
    </source>
</reference>
<dbReference type="Pfam" id="PF00664">
    <property type="entry name" value="ABC_membrane"/>
    <property type="match status" value="1"/>
</dbReference>
<comment type="subcellular location">
    <subcellularLocation>
        <location evidence="1">Mitochondrion inner membrane</location>
        <topology evidence="1">Multi-pass membrane protein</topology>
    </subcellularLocation>
</comment>
<dbReference type="OrthoDB" id="6500128at2759"/>
<comment type="caution">
    <text evidence="21">The sequence shown here is derived from an EMBL/GenBank/DDBJ whole genome shotgun (WGS) entry which is preliminary data.</text>
</comment>
<evidence type="ECO:0000256" key="10">
    <source>
        <dbReference type="ARBA" id="ARBA00022958"/>
    </source>
</evidence>
<evidence type="ECO:0000256" key="13">
    <source>
        <dbReference type="ARBA" id="ARBA00023128"/>
    </source>
</evidence>
<organism evidence="21 22">
    <name type="scientific">Caenorhabditis auriculariae</name>
    <dbReference type="NCBI Taxonomy" id="2777116"/>
    <lineage>
        <taxon>Eukaryota</taxon>
        <taxon>Metazoa</taxon>
        <taxon>Ecdysozoa</taxon>
        <taxon>Nematoda</taxon>
        <taxon>Chromadorea</taxon>
        <taxon>Rhabditida</taxon>
        <taxon>Rhabditina</taxon>
        <taxon>Rhabditomorpha</taxon>
        <taxon>Rhabditoidea</taxon>
        <taxon>Rhabditidae</taxon>
        <taxon>Peloderinae</taxon>
        <taxon>Caenorhabditis</taxon>
    </lineage>
</organism>
<feature type="domain" description="ABC transmembrane type-1" evidence="20">
    <location>
        <begin position="107"/>
        <end position="398"/>
    </location>
</feature>
<keyword evidence="8" id="KW-0067">ATP-binding</keyword>
<dbReference type="GO" id="GO:0015421">
    <property type="term" value="F:ABC-type oligopeptide transporter activity"/>
    <property type="evidence" value="ECO:0007669"/>
    <property type="project" value="TreeGrafter"/>
</dbReference>
<evidence type="ECO:0000256" key="12">
    <source>
        <dbReference type="ARBA" id="ARBA00023065"/>
    </source>
</evidence>
<evidence type="ECO:0000256" key="1">
    <source>
        <dbReference type="ARBA" id="ARBA00004448"/>
    </source>
</evidence>
<keyword evidence="12" id="KW-0406">Ion transport</keyword>
<keyword evidence="10" id="KW-0630">Potassium</keyword>
<dbReference type="FunFam" id="1.20.1560.10:FF:000016">
    <property type="entry name" value="ATP-binding cassette sub-family B member 8, mitochondrial"/>
    <property type="match status" value="1"/>
</dbReference>
<dbReference type="GO" id="GO:0005743">
    <property type="term" value="C:mitochondrial inner membrane"/>
    <property type="evidence" value="ECO:0007669"/>
    <property type="project" value="UniProtKB-SubCell"/>
</dbReference>
<evidence type="ECO:0000256" key="17">
    <source>
        <dbReference type="ARBA" id="ARBA00042968"/>
    </source>
</evidence>
<dbReference type="PROSITE" id="PS00211">
    <property type="entry name" value="ABC_TRANSPORTER_1"/>
    <property type="match status" value="1"/>
</dbReference>
<evidence type="ECO:0000256" key="15">
    <source>
        <dbReference type="ARBA" id="ARBA00040439"/>
    </source>
</evidence>
<keyword evidence="5 18" id="KW-0812">Transmembrane</keyword>
<dbReference type="InterPro" id="IPR003593">
    <property type="entry name" value="AAA+_ATPase"/>
</dbReference>
<keyword evidence="22" id="KW-1185">Reference proteome</keyword>
<keyword evidence="9" id="KW-0809">Transit peptide</keyword>
<dbReference type="Proteomes" id="UP000835052">
    <property type="component" value="Unassembled WGS sequence"/>
</dbReference>
<evidence type="ECO:0000256" key="7">
    <source>
        <dbReference type="ARBA" id="ARBA00022792"/>
    </source>
</evidence>
<dbReference type="CDD" id="cd03249">
    <property type="entry name" value="ABC_MTABC3_MDL1_MDL2"/>
    <property type="match status" value="1"/>
</dbReference>
<dbReference type="EMBL" id="CAJGYM010000004">
    <property type="protein sequence ID" value="CAD6186229.1"/>
    <property type="molecule type" value="Genomic_DNA"/>
</dbReference>
<evidence type="ECO:0000313" key="21">
    <source>
        <dbReference type="EMBL" id="CAD6186229.1"/>
    </source>
</evidence>
<gene>
    <name evidence="21" type="ORF">CAUJ_LOCUS2148</name>
</gene>
<dbReference type="CDD" id="cd18574">
    <property type="entry name" value="ABC_6TM_ABCB8_like"/>
    <property type="match status" value="1"/>
</dbReference>
<evidence type="ECO:0000256" key="3">
    <source>
        <dbReference type="ARBA" id="ARBA00022448"/>
    </source>
</evidence>
<dbReference type="InterPro" id="IPR017871">
    <property type="entry name" value="ABC_transporter-like_CS"/>
</dbReference>
<dbReference type="GO" id="GO:0006813">
    <property type="term" value="P:potassium ion transport"/>
    <property type="evidence" value="ECO:0007669"/>
    <property type="project" value="UniProtKB-KW"/>
</dbReference>
<dbReference type="PANTHER" id="PTHR43394:SF17">
    <property type="entry name" value="MITOCHONDRIAL POTASSIUM CHANNEL ATP-BINDING SUBUNIT"/>
    <property type="match status" value="1"/>
</dbReference>
<dbReference type="InterPro" id="IPR003439">
    <property type="entry name" value="ABC_transporter-like_ATP-bd"/>
</dbReference>
<dbReference type="GO" id="GO:0005524">
    <property type="term" value="F:ATP binding"/>
    <property type="evidence" value="ECO:0007669"/>
    <property type="project" value="UniProtKB-KW"/>
</dbReference>
<dbReference type="Gene3D" id="3.40.50.300">
    <property type="entry name" value="P-loop containing nucleotide triphosphate hydrolases"/>
    <property type="match status" value="1"/>
</dbReference>
<dbReference type="InterPro" id="IPR027417">
    <property type="entry name" value="P-loop_NTPase"/>
</dbReference>
<dbReference type="GO" id="GO:0016887">
    <property type="term" value="F:ATP hydrolysis activity"/>
    <property type="evidence" value="ECO:0007669"/>
    <property type="project" value="InterPro"/>
</dbReference>
<keyword evidence="13" id="KW-0496">Mitochondrion</keyword>
<evidence type="ECO:0000259" key="20">
    <source>
        <dbReference type="PROSITE" id="PS50929"/>
    </source>
</evidence>
<evidence type="ECO:0000256" key="5">
    <source>
        <dbReference type="ARBA" id="ARBA00022692"/>
    </source>
</evidence>
<sequence length="675" mass="75017">MSLSRPLHLARLFSTYSSLRPEFRRIVGNSINQWKSKPLDRKFLLKSLRLSGLTAQFSAVFLRRAECQARLSKRSDIAKREREHDPEASLTLSDIFTLIKPYLGWLIAAVVCAVLSAIINIKIPLCLGDLVNVLVDVIKSESKDVAAHFDEIKPHAVRLLTYYGIQAVLTFMYISFLTILGERMAVDMRLNLFKKLLSLDMSFFDTQKTGELSSRLNTDVQEFKSSFKLCVSQGLRTIAQTLGCIGSLVTLSAKMTLYTVAVVPGIILMGSIFGAALRVLSRKAQAQSAAAAATADEAFGNIRTVRAFAMEKQEEKLFEEELRKSCQLQEQLGFGVGMFQGATNLFLNGIVLSVLYGGASLIAQNEMSPGALMSFLVSAQTIQRSLSQLSIIFGTAVKGWTAGARVMQFSKMEPSIRMDDGVCIPYHTLWGDIRFENVSFYYPNRPGHKVFDDLDLEIPAGQIVALCGPSGEGKSTITHMLERFYEPQNGRVTLDGQDLRDLNVEWLRGRVIGLISQEPVLFATTIEDNIRYGRPEATDEEVRQAALSANVDEFVRKFPNGYQTVVGERGAQLSGGQKQRIAIARAILKNPPILILDEATSALDSESEIMVQDALNSVMKGRTVLIIAHRLSTIRDAQLIYVIKDKKAIEKGTHDQLMRNKNSIYKKLVEAQQIK</sequence>
<dbReference type="InterPro" id="IPR011527">
    <property type="entry name" value="ABC1_TM_dom"/>
</dbReference>
<dbReference type="AlphaFoldDB" id="A0A8S1GSJ2"/>
<dbReference type="Pfam" id="PF00005">
    <property type="entry name" value="ABC_tran"/>
    <property type="match status" value="1"/>
</dbReference>
<keyword evidence="4" id="KW-0633">Potassium transport</keyword>
<dbReference type="GO" id="GO:0090374">
    <property type="term" value="P:oligopeptide export from mitochondrion"/>
    <property type="evidence" value="ECO:0007669"/>
    <property type="project" value="TreeGrafter"/>
</dbReference>
<feature type="domain" description="ABC transporter" evidence="19">
    <location>
        <begin position="433"/>
        <end position="670"/>
    </location>
</feature>
<feature type="transmembrane region" description="Helical" evidence="18">
    <location>
        <begin position="102"/>
        <end position="123"/>
    </location>
</feature>
<keyword evidence="11 18" id="KW-1133">Transmembrane helix</keyword>
<evidence type="ECO:0000259" key="19">
    <source>
        <dbReference type="PROSITE" id="PS50893"/>
    </source>
</evidence>
<proteinExistence type="inferred from homology"/>
<feature type="transmembrane region" description="Helical" evidence="18">
    <location>
        <begin position="160"/>
        <end position="180"/>
    </location>
</feature>
<evidence type="ECO:0000256" key="18">
    <source>
        <dbReference type="SAM" id="Phobius"/>
    </source>
</evidence>
<evidence type="ECO:0000256" key="4">
    <source>
        <dbReference type="ARBA" id="ARBA00022538"/>
    </source>
</evidence>
<feature type="transmembrane region" description="Helical" evidence="18">
    <location>
        <begin position="257"/>
        <end position="277"/>
    </location>
</feature>
<evidence type="ECO:0000256" key="9">
    <source>
        <dbReference type="ARBA" id="ARBA00022946"/>
    </source>
</evidence>
<evidence type="ECO:0000256" key="16">
    <source>
        <dbReference type="ARBA" id="ARBA00041416"/>
    </source>
</evidence>
<dbReference type="SUPFAM" id="SSF52540">
    <property type="entry name" value="P-loop containing nucleoside triphosphate hydrolases"/>
    <property type="match status" value="1"/>
</dbReference>
<accession>A0A8S1GSJ2</accession>
<dbReference type="FunFam" id="3.40.50.300:FF:000403">
    <property type="entry name" value="ATP-binding cassette sub-family B member 8, mitochondrial"/>
    <property type="match status" value="1"/>
</dbReference>
<dbReference type="InterPro" id="IPR039421">
    <property type="entry name" value="Type_1_exporter"/>
</dbReference>
<dbReference type="InterPro" id="IPR036640">
    <property type="entry name" value="ABC1_TM_sf"/>
</dbReference>
<evidence type="ECO:0000256" key="8">
    <source>
        <dbReference type="ARBA" id="ARBA00022840"/>
    </source>
</evidence>
<evidence type="ECO:0000256" key="11">
    <source>
        <dbReference type="ARBA" id="ARBA00022989"/>
    </source>
</evidence>
<dbReference type="Gene3D" id="1.20.1560.10">
    <property type="entry name" value="ABC transporter type 1, transmembrane domain"/>
    <property type="match status" value="1"/>
</dbReference>
<keyword evidence="6" id="KW-0547">Nucleotide-binding</keyword>